<dbReference type="Proteomes" id="UP000228380">
    <property type="component" value="Chromosome 8"/>
</dbReference>
<sequence length="869" mass="99748">MTKCMPKIVADSDNTQEGEVGNMDTQVGDVGTPVEGTGLEKHKDASDIKGPQKKHKILEMQQRIGRIGKQSCSYVVVTVLWLINLMMVNMPEEVTKDWCCSDVEPGKAQEGEPGDSMVSVELPESPKTEKTTNEAMLQAEQDGKALNLEDVVVECQNQQDAKKLIDDLRNKIELLKAENLELQTDIGEVSMTLRNTNLEADILNEVLKVKEGADRYTRPKSAMQTLSARDVLHEIKETESLISQPASLLPEQQDQSQLEAQKSELEREREELRQESRQIQKEIDYLRDRHNELVGMIETAKTAHKEKVEEIRRDLVDSEEECKVIKICNDGWSGWMLKLEEECREMKETAEPMIRSMNDAVLRLESEVVERFRNIQMRLCACRKELQIAKAKLALHHDNQGLAIENERIERELQAMGLTVLELLKQGRQLEAELYDEEGINRMLAILYSRNDDSEVQEGGAGDVVASGGICQSEEAENTTDKEMLQALQDEKALNLEDVAVSSEKQQGSRKIVDVLRREVEWLEAENMRLQIGIDKISNMIIDTNLEVDNLNEALKTLEGADEFVRPAFALQTSSDQDVLHEAEEAETLIGQPEVSLFQQQQDQSQLEAQNSDLEKEIQEMRKQSSLNQKEIDELRVYGSDLTEMIETAKTAHGRKVEGTWRDIENYKRECKALKLYIQRWSDRAGTLQEELRQMKEITTPAIHSLHGALLNLKLQVEEQFRNIQVRLSACREELQTQKARLMTVHDENEEYTTMNRWMERAEWDMVVVGLQMDVELEEKSEWGLHDAERAKKMGDVAEAEKMLEDLKMREKDLELRMSSLKEQKTNHMVVLSLQYEQYVQDCRKLCQLIHRSCSKWEKLGQMLRQGPI</sequence>
<feature type="region of interest" description="Disordered" evidence="2">
    <location>
        <begin position="105"/>
        <end position="130"/>
    </location>
</feature>
<proteinExistence type="predicted"/>
<keyword evidence="3" id="KW-1185">Reference proteome</keyword>
<evidence type="ECO:0000256" key="2">
    <source>
        <dbReference type="SAM" id="MobiDB-lite"/>
    </source>
</evidence>
<evidence type="ECO:0000313" key="4">
    <source>
        <dbReference type="RefSeq" id="XP_017697262.2"/>
    </source>
</evidence>
<feature type="coiled-coil region" evidence="1">
    <location>
        <begin position="790"/>
        <end position="824"/>
    </location>
</feature>
<feature type="coiled-coil region" evidence="1">
    <location>
        <begin position="597"/>
        <end position="631"/>
    </location>
</feature>
<protein>
    <submittedName>
        <fullName evidence="4">Protein BCAP-like</fullName>
    </submittedName>
</protein>
<dbReference type="RefSeq" id="XP_017697262.2">
    <property type="nucleotide sequence ID" value="XM_017841773.2"/>
</dbReference>
<dbReference type="KEGG" id="pda:103703035"/>
<feature type="region of interest" description="Disordered" evidence="2">
    <location>
        <begin position="1"/>
        <end position="29"/>
    </location>
</feature>
<evidence type="ECO:0000256" key="1">
    <source>
        <dbReference type="SAM" id="Coils"/>
    </source>
</evidence>
<feature type="coiled-coil region" evidence="1">
    <location>
        <begin position="251"/>
        <end position="321"/>
    </location>
</feature>
<organism evidence="3 4">
    <name type="scientific">Phoenix dactylifera</name>
    <name type="common">Date palm</name>
    <dbReference type="NCBI Taxonomy" id="42345"/>
    <lineage>
        <taxon>Eukaryota</taxon>
        <taxon>Viridiplantae</taxon>
        <taxon>Streptophyta</taxon>
        <taxon>Embryophyta</taxon>
        <taxon>Tracheophyta</taxon>
        <taxon>Spermatophyta</taxon>
        <taxon>Magnoliopsida</taxon>
        <taxon>Liliopsida</taxon>
        <taxon>Arecaceae</taxon>
        <taxon>Coryphoideae</taxon>
        <taxon>Phoeniceae</taxon>
        <taxon>Phoenix</taxon>
    </lineage>
</organism>
<gene>
    <name evidence="4" type="primary">LOC103703035</name>
</gene>
<reference evidence="3" key="1">
    <citation type="journal article" date="2019" name="Nat. Commun.">
        <title>Genome-wide association mapping of date palm fruit traits.</title>
        <authorList>
            <person name="Hazzouri K.M."/>
            <person name="Gros-Balthazard M."/>
            <person name="Flowers J.M."/>
            <person name="Copetti D."/>
            <person name="Lemansour A."/>
            <person name="Lebrun M."/>
            <person name="Masmoudi K."/>
            <person name="Ferrand S."/>
            <person name="Dhar M.I."/>
            <person name="Fresquez Z.A."/>
            <person name="Rosas U."/>
            <person name="Zhang J."/>
            <person name="Talag J."/>
            <person name="Lee S."/>
            <person name="Kudrna D."/>
            <person name="Powell R.F."/>
            <person name="Leitch I.J."/>
            <person name="Krueger R.R."/>
            <person name="Wing R.A."/>
            <person name="Amiri K.M.A."/>
            <person name="Purugganan M.D."/>
        </authorList>
    </citation>
    <scope>NUCLEOTIDE SEQUENCE [LARGE SCALE GENOMIC DNA]</scope>
    <source>
        <strain evidence="3">cv. Khalas</strain>
    </source>
</reference>
<feature type="coiled-coil region" evidence="1">
    <location>
        <begin position="158"/>
        <end position="185"/>
    </location>
</feature>
<dbReference type="GeneID" id="103703035"/>
<evidence type="ECO:0000313" key="3">
    <source>
        <dbReference type="Proteomes" id="UP000228380"/>
    </source>
</evidence>
<keyword evidence="1" id="KW-0175">Coiled coil</keyword>
<name>A0A8B7MT74_PHODC</name>
<reference evidence="4" key="2">
    <citation type="submission" date="2025-08" db="UniProtKB">
        <authorList>
            <consortium name="RefSeq"/>
        </authorList>
    </citation>
    <scope>IDENTIFICATION</scope>
    <source>
        <tissue evidence="4">Young leaves</tissue>
    </source>
</reference>
<dbReference type="AlphaFoldDB" id="A0A8B7MT74"/>
<accession>A0A8B7MT74</accession>
<feature type="coiled-coil region" evidence="1">
    <location>
        <begin position="664"/>
        <end position="698"/>
    </location>
</feature>
<dbReference type="OrthoDB" id="10414816at2759"/>